<evidence type="ECO:0000313" key="3">
    <source>
        <dbReference type="Proteomes" id="UP001066276"/>
    </source>
</evidence>
<organism evidence="2 3">
    <name type="scientific">Pleurodeles waltl</name>
    <name type="common">Iberian ribbed newt</name>
    <dbReference type="NCBI Taxonomy" id="8319"/>
    <lineage>
        <taxon>Eukaryota</taxon>
        <taxon>Metazoa</taxon>
        <taxon>Chordata</taxon>
        <taxon>Craniata</taxon>
        <taxon>Vertebrata</taxon>
        <taxon>Euteleostomi</taxon>
        <taxon>Amphibia</taxon>
        <taxon>Batrachia</taxon>
        <taxon>Caudata</taxon>
        <taxon>Salamandroidea</taxon>
        <taxon>Salamandridae</taxon>
        <taxon>Pleurodelinae</taxon>
        <taxon>Pleurodeles</taxon>
    </lineage>
</organism>
<reference evidence="2" key="1">
    <citation type="journal article" date="2022" name="bioRxiv">
        <title>Sequencing and chromosome-scale assembly of the giantPleurodeles waltlgenome.</title>
        <authorList>
            <person name="Brown T."/>
            <person name="Elewa A."/>
            <person name="Iarovenko S."/>
            <person name="Subramanian E."/>
            <person name="Araus A.J."/>
            <person name="Petzold A."/>
            <person name="Susuki M."/>
            <person name="Suzuki K.-i.T."/>
            <person name="Hayashi T."/>
            <person name="Toyoda A."/>
            <person name="Oliveira C."/>
            <person name="Osipova E."/>
            <person name="Leigh N.D."/>
            <person name="Simon A."/>
            <person name="Yun M.H."/>
        </authorList>
    </citation>
    <scope>NUCLEOTIDE SEQUENCE</scope>
    <source>
        <strain evidence="2">20211129_DDA</strain>
        <tissue evidence="2">Liver</tissue>
    </source>
</reference>
<comment type="caution">
    <text evidence="2">The sequence shown here is derived from an EMBL/GenBank/DDBJ whole genome shotgun (WGS) entry which is preliminary data.</text>
</comment>
<gene>
    <name evidence="2" type="ORF">NDU88_000711</name>
</gene>
<keyword evidence="3" id="KW-1185">Reference proteome</keyword>
<accession>A0AAV7U5F0</accession>
<dbReference type="Proteomes" id="UP001066276">
    <property type="component" value="Chromosome 3_1"/>
</dbReference>
<sequence>MALEPSAHRNNLYTNRRIMDERAPRDTQGAPGTRAHTPIAFQGGLSAGKDPQPLATHQTEQWHLCGLWWWPTMALEPSAHRNNLYTNRRIMDERAPRDTQGAPGTRAHTPIAFQGGLSAGKDPQPLATHQTEQWHLCGLWWWPTMALEPSAHRNKGHTNGHIMDERAPGVDRAPLGQEHTHPSFQGRVPTGQEQWQLCGGVQRWPWSPLRITTRVIQTGALWMNAPPG</sequence>
<evidence type="ECO:0000313" key="2">
    <source>
        <dbReference type="EMBL" id="KAJ1183901.1"/>
    </source>
</evidence>
<evidence type="ECO:0000256" key="1">
    <source>
        <dbReference type="SAM" id="MobiDB-lite"/>
    </source>
</evidence>
<dbReference type="EMBL" id="JANPWB010000005">
    <property type="protein sequence ID" value="KAJ1183901.1"/>
    <property type="molecule type" value="Genomic_DNA"/>
</dbReference>
<proteinExistence type="predicted"/>
<feature type="region of interest" description="Disordered" evidence="1">
    <location>
        <begin position="1"/>
        <end position="39"/>
    </location>
</feature>
<name>A0AAV7U5F0_PLEWA</name>
<dbReference type="AlphaFoldDB" id="A0AAV7U5F0"/>
<protein>
    <submittedName>
        <fullName evidence="2">Uncharacterized protein</fullName>
    </submittedName>
</protein>